<feature type="transmembrane region" description="Helical" evidence="1">
    <location>
        <begin position="262"/>
        <end position="282"/>
    </location>
</feature>
<proteinExistence type="predicted"/>
<keyword evidence="1" id="KW-1133">Transmembrane helix</keyword>
<feature type="transmembrane region" description="Helical" evidence="1">
    <location>
        <begin position="126"/>
        <end position="145"/>
    </location>
</feature>
<feature type="transmembrane region" description="Helical" evidence="1">
    <location>
        <begin position="165"/>
        <end position="186"/>
    </location>
</feature>
<name>A0ABP6NTR2_9ACTN</name>
<comment type="caution">
    <text evidence="2">The sequence shown here is derived from an EMBL/GenBank/DDBJ whole genome shotgun (WGS) entry which is preliminary data.</text>
</comment>
<evidence type="ECO:0000313" key="2">
    <source>
        <dbReference type="EMBL" id="GAA3157259.1"/>
    </source>
</evidence>
<feature type="transmembrane region" description="Helical" evidence="1">
    <location>
        <begin position="206"/>
        <end position="226"/>
    </location>
</feature>
<feature type="transmembrane region" description="Helical" evidence="1">
    <location>
        <begin position="86"/>
        <end position="106"/>
    </location>
</feature>
<organism evidence="2 3">
    <name type="scientific">Blastococcus jejuensis</name>
    <dbReference type="NCBI Taxonomy" id="351224"/>
    <lineage>
        <taxon>Bacteria</taxon>
        <taxon>Bacillati</taxon>
        <taxon>Actinomycetota</taxon>
        <taxon>Actinomycetes</taxon>
        <taxon>Geodermatophilales</taxon>
        <taxon>Geodermatophilaceae</taxon>
        <taxon>Blastococcus</taxon>
    </lineage>
</organism>
<accession>A0ABP6NTR2</accession>
<keyword evidence="1" id="KW-0812">Transmembrane</keyword>
<keyword evidence="1" id="KW-0472">Membrane</keyword>
<dbReference type="Proteomes" id="UP001499924">
    <property type="component" value="Unassembled WGS sequence"/>
</dbReference>
<reference evidence="3" key="1">
    <citation type="journal article" date="2019" name="Int. J. Syst. Evol. Microbiol.">
        <title>The Global Catalogue of Microorganisms (GCM) 10K type strain sequencing project: providing services to taxonomists for standard genome sequencing and annotation.</title>
        <authorList>
            <consortium name="The Broad Institute Genomics Platform"/>
            <consortium name="The Broad Institute Genome Sequencing Center for Infectious Disease"/>
            <person name="Wu L."/>
            <person name="Ma J."/>
        </authorList>
    </citation>
    <scope>NUCLEOTIDE SEQUENCE [LARGE SCALE GENOMIC DNA]</scope>
    <source>
        <strain evidence="3">JCM 15614</strain>
    </source>
</reference>
<evidence type="ECO:0000313" key="3">
    <source>
        <dbReference type="Proteomes" id="UP001499924"/>
    </source>
</evidence>
<feature type="transmembrane region" description="Helical" evidence="1">
    <location>
        <begin position="233"/>
        <end position="250"/>
    </location>
</feature>
<protein>
    <submittedName>
        <fullName evidence="2">Uncharacterized protein</fullName>
    </submittedName>
</protein>
<dbReference type="EMBL" id="BAAAVV010000001">
    <property type="protein sequence ID" value="GAA3157259.1"/>
    <property type="molecule type" value="Genomic_DNA"/>
</dbReference>
<gene>
    <name evidence="2" type="ORF">GCM10010531_05750</name>
</gene>
<evidence type="ECO:0000256" key="1">
    <source>
        <dbReference type="SAM" id="Phobius"/>
    </source>
</evidence>
<sequence length="290" mass="30754">MTAASTTVAAPVRRTLPVMRGLLMVFAALTALAVGALFVLADNTSETFAWTIQPPITAAFLGAGYAAGFVLVALSLRDPVWAHNRVPVLTIFVFVVLTLVATLVHVNKMHFDDDFGGLSFLAKAAAWFWLAVYVFVPVAMLVALFRQERAPGDDPAPEHPVPGALRLALGVESAVLLVVGALLFVAPDTATRLWPWQLTPFTGRVVAAWLLAFGLATALAAVAGDLERLRTAAIAYTVFGVLVLVTVARFSGSLDWDDPPTWTLLAVTGAMSATGALGWRLAPAPGRIRV</sequence>
<keyword evidence="3" id="KW-1185">Reference proteome</keyword>
<dbReference type="RefSeq" id="WP_344686989.1">
    <property type="nucleotide sequence ID" value="NZ_BAAAVV010000001.1"/>
</dbReference>
<feature type="transmembrane region" description="Helical" evidence="1">
    <location>
        <begin position="52"/>
        <end position="74"/>
    </location>
</feature>
<feature type="transmembrane region" description="Helical" evidence="1">
    <location>
        <begin position="21"/>
        <end position="40"/>
    </location>
</feature>